<accession>A0A6C0CXC3</accession>
<dbReference type="Gene3D" id="3.30.420.10">
    <property type="entry name" value="Ribonuclease H-like superfamily/Ribonuclease H"/>
    <property type="match status" value="1"/>
</dbReference>
<proteinExistence type="predicted"/>
<dbReference type="GO" id="GO:0003676">
    <property type="term" value="F:nucleic acid binding"/>
    <property type="evidence" value="ECO:0007669"/>
    <property type="project" value="InterPro"/>
</dbReference>
<sequence length="214" mass="24950">MNILSFDIGIKNLSFCLLDKSTKKIVDWGIINISCDKLCQHINTKNKCCDKSATYSHEETLLCSSHSKLKQYPKKCKKIKSDNSVYNIGKKMVEELDKYPEFLECSDVIVENQPSLKNPTMKSIQMMVYSYFLIKGNCSKLEMINARNKLKVYNGPKISCDIKDKYKRNKFLAIEYCKEMIKNEEDKFIELYNNSKKKDDLADSYLQGKYYITI</sequence>
<reference evidence="1" key="1">
    <citation type="journal article" date="2020" name="Nature">
        <title>Giant virus diversity and host interactions through global metagenomics.</title>
        <authorList>
            <person name="Schulz F."/>
            <person name="Roux S."/>
            <person name="Paez-Espino D."/>
            <person name="Jungbluth S."/>
            <person name="Walsh D.A."/>
            <person name="Denef V.J."/>
            <person name="McMahon K.D."/>
            <person name="Konstantinidis K.T."/>
            <person name="Eloe-Fadrosh E.A."/>
            <person name="Kyrpides N.C."/>
            <person name="Woyke T."/>
        </authorList>
    </citation>
    <scope>NUCLEOTIDE SEQUENCE</scope>
    <source>
        <strain evidence="1">GVMAG-M-3300023110-24</strain>
    </source>
</reference>
<dbReference type="EMBL" id="MN739508">
    <property type="protein sequence ID" value="QHT09158.1"/>
    <property type="molecule type" value="Genomic_DNA"/>
</dbReference>
<dbReference type="AlphaFoldDB" id="A0A6C0CXC3"/>
<dbReference type="InterPro" id="IPR036397">
    <property type="entry name" value="RNaseH_sf"/>
</dbReference>
<protein>
    <recommendedName>
        <fullName evidence="2">Mitochondrial resolvase Ydc2 catalytic domain-containing protein</fullName>
    </recommendedName>
</protein>
<evidence type="ECO:0008006" key="2">
    <source>
        <dbReference type="Google" id="ProtNLM"/>
    </source>
</evidence>
<dbReference type="InterPro" id="IPR012337">
    <property type="entry name" value="RNaseH-like_sf"/>
</dbReference>
<evidence type="ECO:0000313" key="1">
    <source>
        <dbReference type="EMBL" id="QHT09158.1"/>
    </source>
</evidence>
<name>A0A6C0CXC3_9ZZZZ</name>
<organism evidence="1">
    <name type="scientific">viral metagenome</name>
    <dbReference type="NCBI Taxonomy" id="1070528"/>
    <lineage>
        <taxon>unclassified sequences</taxon>
        <taxon>metagenomes</taxon>
        <taxon>organismal metagenomes</taxon>
    </lineage>
</organism>
<dbReference type="SUPFAM" id="SSF53098">
    <property type="entry name" value="Ribonuclease H-like"/>
    <property type="match status" value="1"/>
</dbReference>